<feature type="domain" description="HTH myb-type" evidence="8">
    <location>
        <begin position="232"/>
        <end position="290"/>
    </location>
</feature>
<dbReference type="Pfam" id="PF00249">
    <property type="entry name" value="Myb_DNA-binding"/>
    <property type="match status" value="1"/>
</dbReference>
<feature type="compositionally biased region" description="Polar residues" evidence="7">
    <location>
        <begin position="382"/>
        <end position="395"/>
    </location>
</feature>
<evidence type="ECO:0000256" key="7">
    <source>
        <dbReference type="SAM" id="MobiDB-lite"/>
    </source>
</evidence>
<evidence type="ECO:0000259" key="8">
    <source>
        <dbReference type="PROSITE" id="PS51294"/>
    </source>
</evidence>
<organism evidence="9 10">
    <name type="scientific">Hevea brasiliensis</name>
    <name type="common">Para rubber tree</name>
    <name type="synonym">Siphonia brasiliensis</name>
    <dbReference type="NCBI Taxonomy" id="3981"/>
    <lineage>
        <taxon>Eukaryota</taxon>
        <taxon>Viridiplantae</taxon>
        <taxon>Streptophyta</taxon>
        <taxon>Embryophyta</taxon>
        <taxon>Tracheophyta</taxon>
        <taxon>Spermatophyta</taxon>
        <taxon>Magnoliopsida</taxon>
        <taxon>eudicotyledons</taxon>
        <taxon>Gunneridae</taxon>
        <taxon>Pentapetalae</taxon>
        <taxon>rosids</taxon>
        <taxon>fabids</taxon>
        <taxon>Malpighiales</taxon>
        <taxon>Euphorbiaceae</taxon>
        <taxon>Crotonoideae</taxon>
        <taxon>Micrandreae</taxon>
        <taxon>Hevea</taxon>
    </lineage>
</organism>
<dbReference type="InterPro" id="IPR001005">
    <property type="entry name" value="SANT/Myb"/>
</dbReference>
<name>A0ABQ9N0C1_HEVBR</name>
<evidence type="ECO:0000313" key="10">
    <source>
        <dbReference type="Proteomes" id="UP001174677"/>
    </source>
</evidence>
<keyword evidence="3" id="KW-0805">Transcription regulation</keyword>
<comment type="subcellular location">
    <subcellularLocation>
        <location evidence="1">Nucleus</location>
    </subcellularLocation>
</comment>
<dbReference type="Pfam" id="PF14379">
    <property type="entry name" value="Myb_CC_LHEQLE"/>
    <property type="match status" value="1"/>
</dbReference>
<dbReference type="InterPro" id="IPR046955">
    <property type="entry name" value="PHR1-like"/>
</dbReference>
<feature type="compositionally biased region" description="Basic and acidic residues" evidence="7">
    <location>
        <begin position="430"/>
        <end position="445"/>
    </location>
</feature>
<dbReference type="NCBIfam" id="TIGR01557">
    <property type="entry name" value="myb_SHAQKYF"/>
    <property type="match status" value="1"/>
</dbReference>
<dbReference type="InterPro" id="IPR006447">
    <property type="entry name" value="Myb_dom_plants"/>
</dbReference>
<dbReference type="EMBL" id="JARPOI010000003">
    <property type="protein sequence ID" value="KAJ9185786.1"/>
    <property type="molecule type" value="Genomic_DNA"/>
</dbReference>
<evidence type="ECO:0000313" key="9">
    <source>
        <dbReference type="EMBL" id="KAJ9185786.1"/>
    </source>
</evidence>
<dbReference type="Gene3D" id="1.10.10.60">
    <property type="entry name" value="Homeodomain-like"/>
    <property type="match status" value="1"/>
</dbReference>
<evidence type="ECO:0000256" key="4">
    <source>
        <dbReference type="ARBA" id="ARBA00023054"/>
    </source>
</evidence>
<keyword evidence="10" id="KW-1185">Reference proteome</keyword>
<dbReference type="SUPFAM" id="SSF46689">
    <property type="entry name" value="Homeodomain-like"/>
    <property type="match status" value="1"/>
</dbReference>
<evidence type="ECO:0000256" key="2">
    <source>
        <dbReference type="ARBA" id="ARBA00006783"/>
    </source>
</evidence>
<evidence type="ECO:0000256" key="1">
    <source>
        <dbReference type="ARBA" id="ARBA00004123"/>
    </source>
</evidence>
<evidence type="ECO:0000256" key="5">
    <source>
        <dbReference type="ARBA" id="ARBA00023163"/>
    </source>
</evidence>
<protein>
    <recommendedName>
        <fullName evidence="8">HTH myb-type domain-containing protein</fullName>
    </recommendedName>
</protein>
<dbReference type="InterPro" id="IPR017930">
    <property type="entry name" value="Myb_dom"/>
</dbReference>
<gene>
    <name evidence="9" type="ORF">P3X46_005378</name>
</gene>
<dbReference type="InterPro" id="IPR009057">
    <property type="entry name" value="Homeodomain-like_sf"/>
</dbReference>
<feature type="region of interest" description="Disordered" evidence="7">
    <location>
        <begin position="362"/>
        <end position="461"/>
    </location>
</feature>
<feature type="region of interest" description="Disordered" evidence="7">
    <location>
        <begin position="66"/>
        <end position="107"/>
    </location>
</feature>
<comment type="similarity">
    <text evidence="2">Belongs to the MYB-CC family.</text>
</comment>
<dbReference type="PROSITE" id="PS51294">
    <property type="entry name" value="HTH_MYB"/>
    <property type="match status" value="1"/>
</dbReference>
<keyword evidence="5" id="KW-0804">Transcription</keyword>
<dbReference type="PANTHER" id="PTHR31499">
    <property type="entry name" value="MYB FAMILY TRANSCRIPTION FACTOR PHL11"/>
    <property type="match status" value="1"/>
</dbReference>
<comment type="caution">
    <text evidence="9">The sequence shown here is derived from an EMBL/GenBank/DDBJ whole genome shotgun (WGS) entry which is preliminary data.</text>
</comment>
<keyword evidence="6" id="KW-0539">Nucleus</keyword>
<evidence type="ECO:0000256" key="3">
    <source>
        <dbReference type="ARBA" id="ARBA00023015"/>
    </source>
</evidence>
<feature type="compositionally biased region" description="Basic and acidic residues" evidence="7">
    <location>
        <begin position="397"/>
        <end position="412"/>
    </location>
</feature>
<dbReference type="InterPro" id="IPR025756">
    <property type="entry name" value="Myb_CC_LHEQLE"/>
</dbReference>
<dbReference type="PANTHER" id="PTHR31499:SF80">
    <property type="entry name" value="HTH MYB-TYPE DOMAIN-CONTAINING PROTEIN"/>
    <property type="match status" value="1"/>
</dbReference>
<proteinExistence type="inferred from homology"/>
<feature type="compositionally biased region" description="Basic and acidic residues" evidence="7">
    <location>
        <begin position="362"/>
        <end position="371"/>
    </location>
</feature>
<sequence>MSSSFSVLPTSLEDKYSKLSDSFQVVSERELTRNPIIQQASPLGPNSGTIGHLFSSSLRYPNELNASLVSPRGGQSQNSPFISQSSRNQGTLPVAPTQSAHSEVQSTALISHSEENKDMSWSMDQLHDLLYFPENVTVENGEVESNIGVITAEDLSKRTDWHEWADQLISVDDDLDPNWSELLNDANPTDVKQKVLKSSSEISVQRQIHQHQHANNGEPYSVSNPICTAPSTKPRMRWTPELHEAFVEAVNKLGGSERATPKGVLKLINVEGLTIYHVKSHLQKYRTARYKPESSEGTSEKKLSSIDEMKSLDMKTSMGITEALQLQMEVQKRLHEQLEIQRNLQLRIEEQGRYLQMMFEKQRKMEDEKSKASSSSMDDPSLPQSNAVQPSSNNKMEVLEPDHAKIAVDRSDGGVALEESSLSVGRKHKALENRTDNNLDPKDDESSPASTKRPKADETAL</sequence>
<accession>A0ABQ9N0C1</accession>
<dbReference type="Proteomes" id="UP001174677">
    <property type="component" value="Chromosome 3"/>
</dbReference>
<evidence type="ECO:0000256" key="6">
    <source>
        <dbReference type="ARBA" id="ARBA00023242"/>
    </source>
</evidence>
<keyword evidence="4" id="KW-0175">Coiled coil</keyword>
<feature type="compositionally biased region" description="Low complexity" evidence="7">
    <location>
        <begin position="372"/>
        <end position="381"/>
    </location>
</feature>
<reference evidence="9" key="1">
    <citation type="journal article" date="2023" name="Plant Biotechnol. J.">
        <title>Chromosome-level wild Hevea brasiliensis genome provides new tools for genomic-assisted breeding and valuable loci to elevate rubber yield.</title>
        <authorList>
            <person name="Cheng H."/>
            <person name="Song X."/>
            <person name="Hu Y."/>
            <person name="Wu T."/>
            <person name="Yang Q."/>
            <person name="An Z."/>
            <person name="Feng S."/>
            <person name="Deng Z."/>
            <person name="Wu W."/>
            <person name="Zeng X."/>
            <person name="Tu M."/>
            <person name="Wang X."/>
            <person name="Huang H."/>
        </authorList>
    </citation>
    <scope>NUCLEOTIDE SEQUENCE</scope>
    <source>
        <strain evidence="9">MT/VB/25A 57/8</strain>
    </source>
</reference>